<dbReference type="Pfam" id="PF03972">
    <property type="entry name" value="MmgE_PrpD_N"/>
    <property type="match status" value="1"/>
</dbReference>
<evidence type="ECO:0000313" key="4">
    <source>
        <dbReference type="EMBL" id="SME98051.1"/>
    </source>
</evidence>
<dbReference type="Gene3D" id="3.30.1330.120">
    <property type="entry name" value="2-methylcitrate dehydratase PrpD"/>
    <property type="match status" value="1"/>
</dbReference>
<dbReference type="Pfam" id="PF19305">
    <property type="entry name" value="MmgE_PrpD_C"/>
    <property type="match status" value="1"/>
</dbReference>
<dbReference type="InterPro" id="IPR045337">
    <property type="entry name" value="MmgE_PrpD_C"/>
</dbReference>
<dbReference type="InterPro" id="IPR045336">
    <property type="entry name" value="MmgE_PrpD_N"/>
</dbReference>
<name>A0A1Y6B882_9PROT</name>
<dbReference type="InterPro" id="IPR042188">
    <property type="entry name" value="MmgE/PrpD_sf_2"/>
</dbReference>
<dbReference type="GO" id="GO:0016829">
    <property type="term" value="F:lyase activity"/>
    <property type="evidence" value="ECO:0007669"/>
    <property type="project" value="InterPro"/>
</dbReference>
<reference evidence="4 5" key="1">
    <citation type="submission" date="2017-04" db="EMBL/GenBank/DDBJ databases">
        <authorList>
            <person name="Afonso C.L."/>
            <person name="Miller P.J."/>
            <person name="Scott M.A."/>
            <person name="Spackman E."/>
            <person name="Goraichik I."/>
            <person name="Dimitrov K.M."/>
            <person name="Suarez D.L."/>
            <person name="Swayne D.E."/>
        </authorList>
    </citation>
    <scope>NUCLEOTIDE SEQUENCE [LARGE SCALE GENOMIC DNA]</scope>
    <source>
        <strain evidence="4 5">USBA 355</strain>
    </source>
</reference>
<feature type="domain" description="MmgE/PrpD N-terminal" evidence="2">
    <location>
        <begin position="10"/>
        <end position="234"/>
    </location>
</feature>
<evidence type="ECO:0000313" key="5">
    <source>
        <dbReference type="Proteomes" id="UP000192917"/>
    </source>
</evidence>
<dbReference type="AlphaFoldDB" id="A0A1Y6B882"/>
<dbReference type="InterPro" id="IPR005656">
    <property type="entry name" value="MmgE_PrpD"/>
</dbReference>
<dbReference type="SUPFAM" id="SSF103378">
    <property type="entry name" value="2-methylcitrate dehydratase PrpD"/>
    <property type="match status" value="1"/>
</dbReference>
<organism evidence="4 5">
    <name type="scientific">Tistlia consotensis USBA 355</name>
    <dbReference type="NCBI Taxonomy" id="560819"/>
    <lineage>
        <taxon>Bacteria</taxon>
        <taxon>Pseudomonadati</taxon>
        <taxon>Pseudomonadota</taxon>
        <taxon>Alphaproteobacteria</taxon>
        <taxon>Rhodospirillales</taxon>
        <taxon>Rhodovibrionaceae</taxon>
        <taxon>Tistlia</taxon>
    </lineage>
</organism>
<dbReference type="Proteomes" id="UP000192917">
    <property type="component" value="Unassembled WGS sequence"/>
</dbReference>
<evidence type="ECO:0000259" key="3">
    <source>
        <dbReference type="Pfam" id="PF19305"/>
    </source>
</evidence>
<dbReference type="InterPro" id="IPR042183">
    <property type="entry name" value="MmgE/PrpD_sf_1"/>
</dbReference>
<accession>A0A1Y6B882</accession>
<dbReference type="EMBL" id="FWZX01000002">
    <property type="protein sequence ID" value="SME98051.1"/>
    <property type="molecule type" value="Genomic_DNA"/>
</dbReference>
<evidence type="ECO:0000256" key="1">
    <source>
        <dbReference type="ARBA" id="ARBA00006174"/>
    </source>
</evidence>
<dbReference type="PANTHER" id="PTHR16943">
    <property type="entry name" value="2-METHYLCITRATE DEHYDRATASE-RELATED"/>
    <property type="match status" value="1"/>
</dbReference>
<evidence type="ECO:0000259" key="2">
    <source>
        <dbReference type="Pfam" id="PF03972"/>
    </source>
</evidence>
<protein>
    <submittedName>
        <fullName evidence="4">2-methylcitrate dehydratase PrpD</fullName>
    </submittedName>
</protein>
<proteinExistence type="inferred from homology"/>
<dbReference type="RefSeq" id="WP_085121215.1">
    <property type="nucleotide sequence ID" value="NZ_FWZX01000002.1"/>
</dbReference>
<keyword evidence="5" id="KW-1185">Reference proteome</keyword>
<dbReference type="STRING" id="560819.SAMN05428998_102139"/>
<dbReference type="InterPro" id="IPR036148">
    <property type="entry name" value="MmgE/PrpD_sf"/>
</dbReference>
<sequence>MARPTVAGGLARFLAGFAADALPDPARAAARRCLFDLVAAAAAGAGGAAARSVRGLALARGGPGGVWFAAGGGPPELAAMANATAASALDIDDGHRAAAGHPGAAVIPAALAAAEREGSSAGQLLTAVVLGYEVAVRIAAARDFGRLYALSSGRWSGYGVVAAAGWLRGTPAPALAQALAMAGELSPWLVGSGYGGDMGNQVKEGIPWTVQGGLVALELAERGFTGPLDLLDHPEHYDGAAILRGLGESFAIEGTYFKPYACCRWIHSALDGLLAILAEEAVEPGRIEAIRVRCVRRAATLTNSADPDCVENAQYSFPYCLALAALGGARALLPLREESLHRPEVVALARRVELEVDPELDAAFPARCPAEVELLAGGRRLTRRVDLALGDPGNPLGERAHLRKFLALTVPALGAAPAKRLARAVLGLGRGGEPAELLAALRAPLAG</sequence>
<feature type="domain" description="MmgE/PrpD C-terminal" evidence="3">
    <location>
        <begin position="260"/>
        <end position="425"/>
    </location>
</feature>
<gene>
    <name evidence="4" type="ORF">SAMN05428998_102139</name>
</gene>
<dbReference type="PANTHER" id="PTHR16943:SF8">
    <property type="entry name" value="2-METHYLCITRATE DEHYDRATASE"/>
    <property type="match status" value="1"/>
</dbReference>
<comment type="similarity">
    <text evidence="1">Belongs to the PrpD family.</text>
</comment>
<dbReference type="Gene3D" id="1.10.4100.10">
    <property type="entry name" value="2-methylcitrate dehydratase PrpD"/>
    <property type="match status" value="1"/>
</dbReference>